<organism evidence="1 2">
    <name type="scientific">Oesophagostomum dentatum</name>
    <name type="common">Nodular worm</name>
    <dbReference type="NCBI Taxonomy" id="61180"/>
    <lineage>
        <taxon>Eukaryota</taxon>
        <taxon>Metazoa</taxon>
        <taxon>Ecdysozoa</taxon>
        <taxon>Nematoda</taxon>
        <taxon>Chromadorea</taxon>
        <taxon>Rhabditida</taxon>
        <taxon>Rhabditina</taxon>
        <taxon>Rhabditomorpha</taxon>
        <taxon>Strongyloidea</taxon>
        <taxon>Strongylidae</taxon>
        <taxon>Oesophagostomum</taxon>
    </lineage>
</organism>
<evidence type="ECO:0000313" key="2">
    <source>
        <dbReference type="Proteomes" id="UP000053660"/>
    </source>
</evidence>
<dbReference type="InterPro" id="IPR035940">
    <property type="entry name" value="CAP_sf"/>
</dbReference>
<evidence type="ECO:0000313" key="1">
    <source>
        <dbReference type="EMBL" id="KHJ86042.1"/>
    </source>
</evidence>
<protein>
    <submittedName>
        <fullName evidence="1">Uncharacterized protein</fullName>
    </submittedName>
</protein>
<gene>
    <name evidence="1" type="ORF">OESDEN_14220</name>
</gene>
<reference evidence="1 2" key="1">
    <citation type="submission" date="2014-03" db="EMBL/GenBank/DDBJ databases">
        <title>Draft genome of the hookworm Oesophagostomum dentatum.</title>
        <authorList>
            <person name="Mitreva M."/>
        </authorList>
    </citation>
    <scope>NUCLEOTIDE SEQUENCE [LARGE SCALE GENOMIC DNA]</scope>
    <source>
        <strain evidence="1 2">OD-Hann</strain>
    </source>
</reference>
<proteinExistence type="predicted"/>
<dbReference type="EMBL" id="KN561748">
    <property type="protein sequence ID" value="KHJ86042.1"/>
    <property type="molecule type" value="Genomic_DNA"/>
</dbReference>
<dbReference type="Proteomes" id="UP000053660">
    <property type="component" value="Unassembled WGS sequence"/>
</dbReference>
<name>A0A0B1SRA8_OESDE</name>
<sequence>SVYCRKYDSAFLEEFRTRLINVFNFVLQRLRRGYLLTYDCKLEDAAHRHVFEGPNRYRTPNCNSRTFADYNKTAGPIVNLTFVGEAMRYWWNNGLNGSFVKHVLIFFFGKRIDCCIVELCNIFQGHHNRVGCFYMDNKLEGENLQPHKSHNHRLCCFFCGEKKIVDLGFHFK</sequence>
<dbReference type="Gene3D" id="3.40.33.10">
    <property type="entry name" value="CAP"/>
    <property type="match status" value="1"/>
</dbReference>
<dbReference type="AlphaFoldDB" id="A0A0B1SRA8"/>
<accession>A0A0B1SRA8</accession>
<keyword evidence="2" id="KW-1185">Reference proteome</keyword>
<feature type="non-terminal residue" evidence="1">
    <location>
        <position position="1"/>
    </location>
</feature>